<feature type="chain" id="PRO_5042060287" evidence="1">
    <location>
        <begin position="21"/>
        <end position="114"/>
    </location>
</feature>
<sequence length="114" mass="12712">MGTWHVSGLFIAFSLSGATPAVLEELAGILVTVVQGSFNCGGTQRGSGCAVDNDAVDSFPYEDGRWKRFMVQFRTLLNSRWALWLPLLWPPVGGYILPMLRQTLVRNRYHLIAQ</sequence>
<dbReference type="EMBL" id="JAKELL010000001">
    <property type="protein sequence ID" value="KAH9001735.1"/>
    <property type="molecule type" value="Genomic_DNA"/>
</dbReference>
<accession>A0AAD4QDF2</accession>
<comment type="caution">
    <text evidence="2">The sequence shown here is derived from an EMBL/GenBank/DDBJ whole genome shotgun (WGS) entry which is preliminary data.</text>
</comment>
<feature type="signal peptide" evidence="1">
    <location>
        <begin position="1"/>
        <end position="20"/>
    </location>
</feature>
<evidence type="ECO:0000256" key="1">
    <source>
        <dbReference type="SAM" id="SignalP"/>
    </source>
</evidence>
<reference evidence="2" key="1">
    <citation type="submission" date="2022-01" db="EMBL/GenBank/DDBJ databases">
        <title>Comparative genomics reveals a dynamic genome evolution in the ectomycorrhizal milk-cap (Lactarius) mushrooms.</title>
        <authorList>
            <consortium name="DOE Joint Genome Institute"/>
            <person name="Lebreton A."/>
            <person name="Tang N."/>
            <person name="Kuo A."/>
            <person name="LaButti K."/>
            <person name="Drula E."/>
            <person name="Barry K."/>
            <person name="Clum A."/>
            <person name="Lipzen A."/>
            <person name="Mousain D."/>
            <person name="Ng V."/>
            <person name="Wang R."/>
            <person name="Wang X."/>
            <person name="Dai Y."/>
            <person name="Henrissat B."/>
            <person name="Grigoriev I.V."/>
            <person name="Guerin-Laguette A."/>
            <person name="Yu F."/>
            <person name="Martin F.M."/>
        </authorList>
    </citation>
    <scope>NUCLEOTIDE SEQUENCE</scope>
    <source>
        <strain evidence="2">QP</strain>
    </source>
</reference>
<dbReference type="AlphaFoldDB" id="A0AAD4QDF2"/>
<dbReference type="Proteomes" id="UP001201163">
    <property type="component" value="Unassembled WGS sequence"/>
</dbReference>
<evidence type="ECO:0000313" key="3">
    <source>
        <dbReference type="Proteomes" id="UP001201163"/>
    </source>
</evidence>
<evidence type="ECO:0000313" key="2">
    <source>
        <dbReference type="EMBL" id="KAH9001735.1"/>
    </source>
</evidence>
<organism evidence="2 3">
    <name type="scientific">Lactarius akahatsu</name>
    <dbReference type="NCBI Taxonomy" id="416441"/>
    <lineage>
        <taxon>Eukaryota</taxon>
        <taxon>Fungi</taxon>
        <taxon>Dikarya</taxon>
        <taxon>Basidiomycota</taxon>
        <taxon>Agaricomycotina</taxon>
        <taxon>Agaricomycetes</taxon>
        <taxon>Russulales</taxon>
        <taxon>Russulaceae</taxon>
        <taxon>Lactarius</taxon>
    </lineage>
</organism>
<protein>
    <submittedName>
        <fullName evidence="2">Uncharacterized protein</fullName>
    </submittedName>
</protein>
<keyword evidence="3" id="KW-1185">Reference proteome</keyword>
<proteinExistence type="predicted"/>
<keyword evidence="1" id="KW-0732">Signal</keyword>
<gene>
    <name evidence="2" type="ORF">EDB92DRAFT_97258</name>
</gene>
<name>A0AAD4QDF2_9AGAM</name>